<gene>
    <name evidence="1" type="ORF">S06H3_52080</name>
</gene>
<reference evidence="1" key="1">
    <citation type="journal article" date="2014" name="Front. Microbiol.">
        <title>High frequency of phylogenetically diverse reductive dehalogenase-homologous genes in deep subseafloor sedimentary metagenomes.</title>
        <authorList>
            <person name="Kawai M."/>
            <person name="Futagami T."/>
            <person name="Toyoda A."/>
            <person name="Takaki Y."/>
            <person name="Nishi S."/>
            <person name="Hori S."/>
            <person name="Arai W."/>
            <person name="Tsubouchi T."/>
            <person name="Morono Y."/>
            <person name="Uchiyama I."/>
            <person name="Ito T."/>
            <person name="Fujiyama A."/>
            <person name="Inagaki F."/>
            <person name="Takami H."/>
        </authorList>
    </citation>
    <scope>NUCLEOTIDE SEQUENCE</scope>
    <source>
        <strain evidence="1">Expedition CK06-06</strain>
    </source>
</reference>
<organism evidence="1">
    <name type="scientific">marine sediment metagenome</name>
    <dbReference type="NCBI Taxonomy" id="412755"/>
    <lineage>
        <taxon>unclassified sequences</taxon>
        <taxon>metagenomes</taxon>
        <taxon>ecological metagenomes</taxon>
    </lineage>
</organism>
<evidence type="ECO:0000313" key="1">
    <source>
        <dbReference type="EMBL" id="GAI41454.1"/>
    </source>
</evidence>
<protein>
    <submittedName>
        <fullName evidence="1">Uncharacterized protein</fullName>
    </submittedName>
</protein>
<accession>X1QDX6</accession>
<dbReference type="EMBL" id="BARV01033092">
    <property type="protein sequence ID" value="GAI41454.1"/>
    <property type="molecule type" value="Genomic_DNA"/>
</dbReference>
<proteinExistence type="predicted"/>
<sequence length="52" mass="5712">MEAKGRFMDEIVNGVWAILEESSWVIPAHINAQRASSGLPDVEEPVVDLFSA</sequence>
<comment type="caution">
    <text evidence="1">The sequence shown here is derived from an EMBL/GenBank/DDBJ whole genome shotgun (WGS) entry which is preliminary data.</text>
</comment>
<dbReference type="AlphaFoldDB" id="X1QDX6"/>
<name>X1QDX6_9ZZZZ</name>
<feature type="non-terminal residue" evidence="1">
    <location>
        <position position="52"/>
    </location>
</feature>